<proteinExistence type="predicted"/>
<organism evidence="1 2">
    <name type="scientific">Drosophila simulans</name>
    <name type="common">Fruit fly</name>
    <dbReference type="NCBI Taxonomy" id="7240"/>
    <lineage>
        <taxon>Eukaryota</taxon>
        <taxon>Metazoa</taxon>
        <taxon>Ecdysozoa</taxon>
        <taxon>Arthropoda</taxon>
        <taxon>Hexapoda</taxon>
        <taxon>Insecta</taxon>
        <taxon>Pterygota</taxon>
        <taxon>Neoptera</taxon>
        <taxon>Endopterygota</taxon>
        <taxon>Diptera</taxon>
        <taxon>Brachycera</taxon>
        <taxon>Muscomorpha</taxon>
        <taxon>Ephydroidea</taxon>
        <taxon>Drosophilidae</taxon>
        <taxon>Drosophila</taxon>
        <taxon>Sophophora</taxon>
    </lineage>
</organism>
<reference evidence="1 2" key="1">
    <citation type="journal article" date="2007" name="Nature">
        <title>Evolution of genes and genomes on the Drosophila phylogeny.</title>
        <authorList>
            <consortium name="Drosophila 12 Genomes Consortium"/>
            <person name="Clark A.G."/>
            <person name="Eisen M.B."/>
            <person name="Smith D.R."/>
            <person name="Bergman C.M."/>
            <person name="Oliver B."/>
            <person name="Markow T.A."/>
            <person name="Kaufman T.C."/>
            <person name="Kellis M."/>
            <person name="Gelbart W."/>
            <person name="Iyer V.N."/>
            <person name="Pollard D.A."/>
            <person name="Sackton T.B."/>
            <person name="Larracuente A.M."/>
            <person name="Singh N.D."/>
            <person name="Abad J.P."/>
            <person name="Abt D.N."/>
            <person name="Adryan B."/>
            <person name="Aguade M."/>
            <person name="Akashi H."/>
            <person name="Anderson W.W."/>
            <person name="Aquadro C.F."/>
            <person name="Ardell D.H."/>
            <person name="Arguello R."/>
            <person name="Artieri C.G."/>
            <person name="Barbash D.A."/>
            <person name="Barker D."/>
            <person name="Barsanti P."/>
            <person name="Batterham P."/>
            <person name="Batzoglou S."/>
            <person name="Begun D."/>
            <person name="Bhutkar A."/>
            <person name="Blanco E."/>
            <person name="Bosak S.A."/>
            <person name="Bradley R.K."/>
            <person name="Brand A.D."/>
            <person name="Brent M.R."/>
            <person name="Brooks A.N."/>
            <person name="Brown R.H."/>
            <person name="Butlin R.K."/>
            <person name="Caggese C."/>
            <person name="Calvi B.R."/>
            <person name="Bernardo de Carvalho A."/>
            <person name="Caspi A."/>
            <person name="Castrezana S."/>
            <person name="Celniker S.E."/>
            <person name="Chang J.L."/>
            <person name="Chapple C."/>
            <person name="Chatterji S."/>
            <person name="Chinwalla A."/>
            <person name="Civetta A."/>
            <person name="Clifton S.W."/>
            <person name="Comeron J.M."/>
            <person name="Costello J.C."/>
            <person name="Coyne J.A."/>
            <person name="Daub J."/>
            <person name="David R.G."/>
            <person name="Delcher A.L."/>
            <person name="Delehaunty K."/>
            <person name="Do C.B."/>
            <person name="Ebling H."/>
            <person name="Edwards K."/>
            <person name="Eickbush T."/>
            <person name="Evans J.D."/>
            <person name="Filipski A."/>
            <person name="Findeiss S."/>
            <person name="Freyhult E."/>
            <person name="Fulton L."/>
            <person name="Fulton R."/>
            <person name="Garcia A.C."/>
            <person name="Gardiner A."/>
            <person name="Garfield D.A."/>
            <person name="Garvin B.E."/>
            <person name="Gibson G."/>
            <person name="Gilbert D."/>
            <person name="Gnerre S."/>
            <person name="Godfrey J."/>
            <person name="Good R."/>
            <person name="Gotea V."/>
            <person name="Gravely B."/>
            <person name="Greenberg A.J."/>
            <person name="Griffiths-Jones S."/>
            <person name="Gross S."/>
            <person name="Guigo R."/>
            <person name="Gustafson E.A."/>
            <person name="Haerty W."/>
            <person name="Hahn M.W."/>
            <person name="Halligan D.L."/>
            <person name="Halpern A.L."/>
            <person name="Halter G.M."/>
            <person name="Han M.V."/>
            <person name="Heger A."/>
            <person name="Hillier L."/>
            <person name="Hinrichs A.S."/>
            <person name="Holmes I."/>
            <person name="Hoskins R.A."/>
            <person name="Hubisz M.J."/>
            <person name="Hultmark D."/>
            <person name="Huntley M.A."/>
            <person name="Jaffe D.B."/>
            <person name="Jagadeeshan S."/>
            <person name="Jeck W.R."/>
            <person name="Johnson J."/>
            <person name="Jones C.D."/>
            <person name="Jordan W.C."/>
            <person name="Karpen G.H."/>
            <person name="Kataoka E."/>
            <person name="Keightley P.D."/>
            <person name="Kheradpour P."/>
            <person name="Kirkness E.F."/>
            <person name="Koerich L.B."/>
            <person name="Kristiansen K."/>
            <person name="Kudrna D."/>
            <person name="Kulathinal R.J."/>
            <person name="Kumar S."/>
            <person name="Kwok R."/>
            <person name="Lander E."/>
            <person name="Langley C.H."/>
            <person name="Lapoint R."/>
            <person name="Lazzaro B.P."/>
            <person name="Lee S.J."/>
            <person name="Levesque L."/>
            <person name="Li R."/>
            <person name="Lin C.F."/>
            <person name="Lin M.F."/>
            <person name="Lindblad-Toh K."/>
            <person name="Llopart A."/>
            <person name="Long M."/>
            <person name="Low L."/>
            <person name="Lozovsky E."/>
            <person name="Lu J."/>
            <person name="Luo M."/>
            <person name="Machado C.A."/>
            <person name="Makalowski W."/>
            <person name="Marzo M."/>
            <person name="Matsuda M."/>
            <person name="Matzkin L."/>
            <person name="McAllister B."/>
            <person name="McBride C.S."/>
            <person name="McKernan B."/>
            <person name="McKernan K."/>
            <person name="Mendez-Lago M."/>
            <person name="Minx P."/>
            <person name="Mollenhauer M.U."/>
            <person name="Montooth K."/>
            <person name="Mount S.M."/>
            <person name="Mu X."/>
            <person name="Myers E."/>
            <person name="Negre B."/>
            <person name="Newfeld S."/>
            <person name="Nielsen R."/>
            <person name="Noor M.A."/>
            <person name="O'Grady P."/>
            <person name="Pachter L."/>
            <person name="Papaceit M."/>
            <person name="Parisi M.J."/>
            <person name="Parisi M."/>
            <person name="Parts L."/>
            <person name="Pedersen J.S."/>
            <person name="Pesole G."/>
            <person name="Phillippy A.M."/>
            <person name="Ponting C.P."/>
            <person name="Pop M."/>
            <person name="Porcelli D."/>
            <person name="Powell J.R."/>
            <person name="Prohaska S."/>
            <person name="Pruitt K."/>
            <person name="Puig M."/>
            <person name="Quesneville H."/>
            <person name="Ram K.R."/>
            <person name="Rand D."/>
            <person name="Rasmussen M.D."/>
            <person name="Reed L.K."/>
            <person name="Reenan R."/>
            <person name="Reily A."/>
            <person name="Remington K.A."/>
            <person name="Rieger T.T."/>
            <person name="Ritchie M.G."/>
            <person name="Robin C."/>
            <person name="Rogers Y.H."/>
            <person name="Rohde C."/>
            <person name="Rozas J."/>
            <person name="Rubenfield M.J."/>
            <person name="Ruiz A."/>
            <person name="Russo S."/>
            <person name="Salzberg S.L."/>
            <person name="Sanchez-Gracia A."/>
            <person name="Saranga D.J."/>
            <person name="Sato H."/>
            <person name="Schaeffer S.W."/>
            <person name="Schatz M.C."/>
            <person name="Schlenke T."/>
            <person name="Schwartz R."/>
            <person name="Segarra C."/>
            <person name="Singh R.S."/>
            <person name="Sirot L."/>
            <person name="Sirota M."/>
            <person name="Sisneros N.B."/>
            <person name="Smith C.D."/>
            <person name="Smith T.F."/>
            <person name="Spieth J."/>
            <person name="Stage D.E."/>
            <person name="Stark A."/>
            <person name="Stephan W."/>
            <person name="Strausberg R.L."/>
            <person name="Strempel S."/>
            <person name="Sturgill D."/>
            <person name="Sutton G."/>
            <person name="Sutton G.G."/>
            <person name="Tao W."/>
            <person name="Teichmann S."/>
            <person name="Tobari Y.N."/>
            <person name="Tomimura Y."/>
            <person name="Tsolas J.M."/>
            <person name="Valente V.L."/>
            <person name="Venter E."/>
            <person name="Venter J.C."/>
            <person name="Vicario S."/>
            <person name="Vieira F.G."/>
            <person name="Vilella A.J."/>
            <person name="Villasante A."/>
            <person name="Walenz B."/>
            <person name="Wang J."/>
            <person name="Wasserman M."/>
            <person name="Watts T."/>
            <person name="Wilson D."/>
            <person name="Wilson R.K."/>
            <person name="Wing R.A."/>
            <person name="Wolfner M.F."/>
            <person name="Wong A."/>
            <person name="Wong G.K."/>
            <person name="Wu C.I."/>
            <person name="Wu G."/>
            <person name="Yamamoto D."/>
            <person name="Yang H.P."/>
            <person name="Yang S.P."/>
            <person name="Yorke J.A."/>
            <person name="Yoshida K."/>
            <person name="Zdobnov E."/>
            <person name="Zhang P."/>
            <person name="Zhang Y."/>
            <person name="Zimin A.V."/>
            <person name="Baldwin J."/>
            <person name="Abdouelleil A."/>
            <person name="Abdulkadir J."/>
            <person name="Abebe A."/>
            <person name="Abera B."/>
            <person name="Abreu J."/>
            <person name="Acer S.C."/>
            <person name="Aftuck L."/>
            <person name="Alexander A."/>
            <person name="An P."/>
            <person name="Anderson E."/>
            <person name="Anderson S."/>
            <person name="Arachi H."/>
            <person name="Azer M."/>
            <person name="Bachantsang P."/>
            <person name="Barry A."/>
            <person name="Bayul T."/>
            <person name="Berlin A."/>
            <person name="Bessette D."/>
            <person name="Bloom T."/>
            <person name="Blye J."/>
            <person name="Boguslavskiy L."/>
            <person name="Bonnet C."/>
            <person name="Boukhgalter B."/>
            <person name="Bourzgui I."/>
            <person name="Brown A."/>
            <person name="Cahill P."/>
            <person name="Channer S."/>
            <person name="Cheshatsang Y."/>
            <person name="Chuda L."/>
            <person name="Citroen M."/>
            <person name="Collymore A."/>
            <person name="Cooke P."/>
            <person name="Costello M."/>
            <person name="D'Aco K."/>
            <person name="Daza R."/>
            <person name="De Haan G."/>
            <person name="DeGray S."/>
            <person name="DeMaso C."/>
            <person name="Dhargay N."/>
            <person name="Dooley K."/>
            <person name="Dooley E."/>
            <person name="Doricent M."/>
            <person name="Dorje P."/>
            <person name="Dorjee K."/>
            <person name="Dupes A."/>
            <person name="Elong R."/>
            <person name="Falk J."/>
            <person name="Farina A."/>
            <person name="Faro S."/>
            <person name="Ferguson D."/>
            <person name="Fisher S."/>
            <person name="Foley C.D."/>
            <person name="Franke A."/>
            <person name="Friedrich D."/>
            <person name="Gadbois L."/>
            <person name="Gearin G."/>
            <person name="Gearin C.R."/>
            <person name="Giannoukos G."/>
            <person name="Goode T."/>
            <person name="Graham J."/>
            <person name="Grandbois E."/>
            <person name="Grewal S."/>
            <person name="Gyaltsen K."/>
            <person name="Hafez N."/>
            <person name="Hagos B."/>
            <person name="Hall J."/>
            <person name="Henson C."/>
            <person name="Hollinger A."/>
            <person name="Honan T."/>
            <person name="Huard M.D."/>
            <person name="Hughes L."/>
            <person name="Hurhula B."/>
            <person name="Husby M.E."/>
            <person name="Kamat A."/>
            <person name="Kanga B."/>
            <person name="Kashin S."/>
            <person name="Khazanovich D."/>
            <person name="Kisner P."/>
            <person name="Lance K."/>
            <person name="Lara M."/>
            <person name="Lee W."/>
            <person name="Lennon N."/>
            <person name="Letendre F."/>
            <person name="LeVine R."/>
            <person name="Lipovsky A."/>
            <person name="Liu X."/>
            <person name="Liu J."/>
            <person name="Liu S."/>
            <person name="Lokyitsang T."/>
            <person name="Lokyitsang Y."/>
            <person name="Lubonja R."/>
            <person name="Lui A."/>
            <person name="MacDonald P."/>
            <person name="Magnisalis V."/>
            <person name="Maru K."/>
            <person name="Matthews C."/>
            <person name="McCusker W."/>
            <person name="McDonough S."/>
            <person name="Mehta T."/>
            <person name="Meldrim J."/>
            <person name="Meneus L."/>
            <person name="Mihai O."/>
            <person name="Mihalev A."/>
            <person name="Mihova T."/>
            <person name="Mittelman R."/>
            <person name="Mlenga V."/>
            <person name="Montmayeur A."/>
            <person name="Mulrain L."/>
            <person name="Navidi A."/>
            <person name="Naylor J."/>
            <person name="Negash T."/>
            <person name="Nguyen T."/>
            <person name="Nguyen N."/>
            <person name="Nicol R."/>
            <person name="Norbu C."/>
            <person name="Norbu N."/>
            <person name="Novod N."/>
            <person name="O'Neill B."/>
            <person name="Osman S."/>
            <person name="Markiewicz E."/>
            <person name="Oyono O.L."/>
            <person name="Patti C."/>
            <person name="Phunkhang P."/>
            <person name="Pierre F."/>
            <person name="Priest M."/>
            <person name="Raghuraman S."/>
            <person name="Rege F."/>
            <person name="Reyes R."/>
            <person name="Rise C."/>
            <person name="Rogov P."/>
            <person name="Ross K."/>
            <person name="Ryan E."/>
            <person name="Settipalli S."/>
            <person name="Shea T."/>
            <person name="Sherpa N."/>
            <person name="Shi L."/>
            <person name="Shih D."/>
            <person name="Sparrow T."/>
            <person name="Spaulding J."/>
            <person name="Stalker J."/>
            <person name="Stange-Thomann N."/>
            <person name="Stavropoulos S."/>
            <person name="Stone C."/>
            <person name="Strader C."/>
            <person name="Tesfaye S."/>
            <person name="Thomson T."/>
            <person name="Thoulutsang Y."/>
            <person name="Thoulutsang D."/>
            <person name="Topham K."/>
            <person name="Topping I."/>
            <person name="Tsamla T."/>
            <person name="Vassiliev H."/>
            <person name="Vo A."/>
            <person name="Wangchuk T."/>
            <person name="Wangdi T."/>
            <person name="Weiand M."/>
            <person name="Wilkinson J."/>
            <person name="Wilson A."/>
            <person name="Yadav S."/>
            <person name="Young G."/>
            <person name="Yu Q."/>
            <person name="Zembek L."/>
            <person name="Zhong D."/>
            <person name="Zimmer A."/>
            <person name="Zwirko Z."/>
            <person name="Jaffe D.B."/>
            <person name="Alvarez P."/>
            <person name="Brockman W."/>
            <person name="Butler J."/>
            <person name="Chin C."/>
            <person name="Gnerre S."/>
            <person name="Grabherr M."/>
            <person name="Kleber M."/>
            <person name="Mauceli E."/>
            <person name="MacCallum I."/>
        </authorList>
    </citation>
    <scope>NUCLEOTIDE SEQUENCE [LARGE SCALE GENOMIC DNA]</scope>
    <source>
        <strain evidence="2">white501</strain>
    </source>
</reference>
<gene>
    <name evidence="1" type="primary">Dsim\GD21963</name>
    <name evidence="1" type="ORF">Dsim_GD21963</name>
</gene>
<protein>
    <submittedName>
        <fullName evidence="1">GD21963</fullName>
    </submittedName>
</protein>
<dbReference type="EMBL" id="CM000361">
    <property type="protein sequence ID" value="EDX05115.1"/>
    <property type="molecule type" value="Genomic_DNA"/>
</dbReference>
<dbReference type="Proteomes" id="UP000000304">
    <property type="component" value="Chromosome 2L"/>
</dbReference>
<keyword evidence="2" id="KW-1185">Reference proteome</keyword>
<evidence type="ECO:0000313" key="1">
    <source>
        <dbReference type="EMBL" id="EDX05115.1"/>
    </source>
</evidence>
<name>B4Q6D3_DROSI</name>
<evidence type="ECO:0000313" key="2">
    <source>
        <dbReference type="Proteomes" id="UP000000304"/>
    </source>
</evidence>
<sequence length="58" mass="6523">MWRSQFSSQDQVGRLGLGARCICSRGGCCSQSIQVDMRLTHLDAQRAVQLLQLWGRQS</sequence>
<dbReference type="HOGENOM" id="CLU_2981291_0_0_1"/>
<dbReference type="AlphaFoldDB" id="B4Q6D3"/>
<accession>B4Q6D3</accession>